<evidence type="ECO:0000313" key="1">
    <source>
        <dbReference type="EMBL" id="CAG8678193.1"/>
    </source>
</evidence>
<reference evidence="1" key="1">
    <citation type="submission" date="2021-06" db="EMBL/GenBank/DDBJ databases">
        <authorList>
            <person name="Kallberg Y."/>
            <person name="Tangrot J."/>
            <person name="Rosling A."/>
        </authorList>
    </citation>
    <scope>NUCLEOTIDE SEQUENCE</scope>
    <source>
        <strain evidence="1">CL356</strain>
    </source>
</reference>
<organism evidence="1 2">
    <name type="scientific">Acaulospora colombiana</name>
    <dbReference type="NCBI Taxonomy" id="27376"/>
    <lineage>
        <taxon>Eukaryota</taxon>
        <taxon>Fungi</taxon>
        <taxon>Fungi incertae sedis</taxon>
        <taxon>Mucoromycota</taxon>
        <taxon>Glomeromycotina</taxon>
        <taxon>Glomeromycetes</taxon>
        <taxon>Diversisporales</taxon>
        <taxon>Acaulosporaceae</taxon>
        <taxon>Acaulospora</taxon>
    </lineage>
</organism>
<dbReference type="Proteomes" id="UP000789525">
    <property type="component" value="Unassembled WGS sequence"/>
</dbReference>
<name>A0ACA9NUM0_9GLOM</name>
<feature type="non-terminal residue" evidence="1">
    <location>
        <position position="1"/>
    </location>
</feature>
<comment type="caution">
    <text evidence="1">The sequence shown here is derived from an EMBL/GenBank/DDBJ whole genome shotgun (WGS) entry which is preliminary data.</text>
</comment>
<keyword evidence="2" id="KW-1185">Reference proteome</keyword>
<protein>
    <submittedName>
        <fullName evidence="1">5647_t:CDS:1</fullName>
    </submittedName>
</protein>
<dbReference type="EMBL" id="CAJVPT010026134">
    <property type="protein sequence ID" value="CAG8678193.1"/>
    <property type="molecule type" value="Genomic_DNA"/>
</dbReference>
<evidence type="ECO:0000313" key="2">
    <source>
        <dbReference type="Proteomes" id="UP000789525"/>
    </source>
</evidence>
<proteinExistence type="predicted"/>
<accession>A0ACA9NUM0</accession>
<gene>
    <name evidence="1" type="ORF">ACOLOM_LOCUS9227</name>
</gene>
<sequence length="604" mass="67624">PHTSDALNPTMSGQEASTSTSITIADANQYDGRKRAHRGDDGSKPAKRQKQLSKEERQQVSFQKDIARLRELVANLKNCFEEYGLVDNPTRMSINNILPSLCTVILENPPRATTLKVLLRPISTLEDNESFQRLDSPEQENYGFSVQSVNDQLEKVANVYKEMLEDEQYPPSASHYATPAVWAKWQGKETAILNLRPSTNQGLPLSTLNLIFSRFYATFEQQPSEVVAMQVAHNLCVTMASSFKDERARGGAFVDCVRPMFNGYDFRTEVEMNSSLERHSSKAGLVLVHGIREVLGGEYKLECGTGDAYMQISRVYQTWINHLKDTKSLALDHGAPLILICVMGPVFIVSGGFYDGSSVIVEPLAQPCLMLPDYRHRRQSQLASMLLAVKEAVEGLWQVYPSFTSFENRTIGLKFESRLVLTKDSKRDLLFLATCEDSPQRVLVKLVTDDHYGVDVHRKLADAGYAPTLFGMAEVDGGPTAYVMEYLAPEDGWTILVEYLKQHNQGMRSRVIVAVGHILDLMESNEIVHGDLRPNNIMVRENQGKLELKVVDFDWAGASGAVTYPFRRNENITWPAAAGDPIVAGHDRLMVETCLNEKVNKRSI</sequence>